<dbReference type="Gene3D" id="1.25.40.10">
    <property type="entry name" value="Tetratricopeptide repeat domain"/>
    <property type="match status" value="1"/>
</dbReference>
<dbReference type="GO" id="GO:0008270">
    <property type="term" value="F:zinc ion binding"/>
    <property type="evidence" value="ECO:0007669"/>
    <property type="project" value="UniProtKB-KW"/>
</dbReference>
<dbReference type="PANTHER" id="PTHR46423:SF1">
    <property type="entry name" value="RNA POLYMERASE II-ASSOCIATED PROTEIN 3"/>
    <property type="match status" value="1"/>
</dbReference>
<feature type="region of interest" description="Disordered" evidence="4">
    <location>
        <begin position="1493"/>
        <end position="1576"/>
    </location>
</feature>
<feature type="compositionally biased region" description="Basic and acidic residues" evidence="4">
    <location>
        <begin position="772"/>
        <end position="783"/>
    </location>
</feature>
<dbReference type="InterPro" id="IPR000571">
    <property type="entry name" value="Znf_CCCH"/>
</dbReference>
<feature type="domain" description="C3H1-type" evidence="5">
    <location>
        <begin position="2404"/>
        <end position="2432"/>
    </location>
</feature>
<keyword evidence="3" id="KW-0863">Zinc-finger</keyword>
<feature type="compositionally biased region" description="Polar residues" evidence="4">
    <location>
        <begin position="435"/>
        <end position="449"/>
    </location>
</feature>
<dbReference type="PROSITE" id="PS50005">
    <property type="entry name" value="TPR"/>
    <property type="match status" value="1"/>
</dbReference>
<feature type="region of interest" description="Disordered" evidence="4">
    <location>
        <begin position="260"/>
        <end position="315"/>
    </location>
</feature>
<feature type="domain" description="C3H1-type" evidence="5">
    <location>
        <begin position="2370"/>
        <end position="2397"/>
    </location>
</feature>
<protein>
    <submittedName>
        <fullName evidence="6">Transporter</fullName>
    </submittedName>
</protein>
<dbReference type="OrthoDB" id="245563at2759"/>
<dbReference type="InterPro" id="IPR011990">
    <property type="entry name" value="TPR-like_helical_dom_sf"/>
</dbReference>
<dbReference type="Proteomes" id="UP000230002">
    <property type="component" value="Unassembled WGS sequence"/>
</dbReference>
<dbReference type="EMBL" id="AYKW01000010">
    <property type="protein sequence ID" value="PIL32500.1"/>
    <property type="molecule type" value="Genomic_DNA"/>
</dbReference>
<keyword evidence="3" id="KW-0479">Metal-binding</keyword>
<feature type="region of interest" description="Disordered" evidence="4">
    <location>
        <begin position="430"/>
        <end position="454"/>
    </location>
</feature>
<feature type="zinc finger region" description="C3H1-type" evidence="3">
    <location>
        <begin position="2370"/>
        <end position="2397"/>
    </location>
</feature>
<keyword evidence="1 2" id="KW-0802">TPR repeat</keyword>
<evidence type="ECO:0000259" key="5">
    <source>
        <dbReference type="PROSITE" id="PS50103"/>
    </source>
</evidence>
<sequence>MPFDQDNAWPAGLLTIFEHARAKKTSSESRYYGPYDKLLNYCFLDTFKFYVAPQKPPTDDMPPGPGAVNCIIFLVVFDQNGKPVMIVEIKNDTWAARAEHRYRADRQMRERYQSMLDECPIPRLWDLSLLGTSMRVYCGDKASYNVNPPTPIPRLDPDRLLLPSFLAGEWDLEILSQKGFAKMKEIVGMGVCAGVSCVGCALVVLLPEIKHDKVDGGTSLVWTGILGDWELVKRVDAEQASLVVAPGHILKLLCRREDPRTAGSRGCGAETRRSWTHGGRTGTGGQARPPPVPDARAPRKVGREDDRIPPPSGLHVNVAPKTTRAFLVGKPVIRADGLVGPRTRWYVAFDCEERRFVWLKDLWRASYELVETEGDILAGFNAAGVQSVPTLVCHGDVRKQVTLTAQWWQAQHPKYPTHAPQRRRRVRVGAPGETNGESMPQADSQSPSSPGFRPDCPIRRLRHYRLVTEEVCMPLVEFVEGQQLVSILLDCLNAHRDAMEKPGQKRLHRNITDRSTLICPKVLTEEDGTRSIQWRGILADWELSKASAIERSIARQPERNAMSSSAEFHLRTVTNTSEQGSWQFMSVNLLSLAPARFSIADDLESLVLVLIYYAARYLPSTIQEGHLVALFLEQCFDCYTVGDGKILCGERKLEVVKDDGYVLHCVPVKGRTKVFFKSPLDRLLDAVLGWFRCHYKVLEWKAQIAQHATLARAQEQLQTPAKSYGIVAASTGVPIFRRSTGRLYKGNGGHTYLVYAVIDGNSRPLAGNGGPRRGDDEHNEGAKLEPPPTPEEKGLALRVLAHSFIIQQFSEALDEEWTEVQTGTGSPKAAEGAEDKINVAFFQDALGHDQFVWADQAIPVEFVQPGATGADPFNVTETDSEDSDLKDVQELSFKQLSATAELLFAAQHRVAVFMLFVLGRKFRLVRWDRAGIVVTPAVDYFDDHATLCDVLSRISHLDSSELGFDPSATRVLPGTTEFLQMDSAARKNSSDVDHSERDLGAGEIGGPVVFEYVRSLFHASLAVGWPHHRLQVSSGAAVRYYLVGKPIFCAAGVAGRGTRGYVALDCETGRFVWLKDVWRMSYMAIDREGDVLRRLNLAGIENVPTLVCHGDVLNQVTGTSAWSPSPSTSCHGSPSPRELIFPQHQQDPNVASRGPLRQHTHYRIAVEEVCLPLDSLTNGKQLVSLVLDALRGEIQVASVSVVVLMRFPLAHYQATTNPQTCLLHCDISSGNIMIYPKIRQNGAGGGASLVWTGILSDWELSKSVDAEQAPSPATQTHRLVCLSLFARRHYSSNIPQRTYQFMSVNLIQDAARLIQISDELESFFHVLVYHAVRHLRSTCDRPSSWITDYFHRYAGPQQLGACGLKSTAIETRGRLESLSPPGPLLFFSPLDELLSTALRAFRAHYKVMEHERLQDCAPPPPSPPRRPMDPARKRLRQRNYHVDEEVRALLRAERAAQKPVEHGPTAEERELSASLADHAFMITHLEKSLRDPRWADDDRIPPSQPPPPSLSHALPQEESMDHQKSNPTKVGKRSRPMELLTHEDRAAKRQRTSRPKPVPSNGSTHVDSPQRELPPRHSALDGILAFPRLVPPASSSSTKSQMTGTPHPYPRTDHVPTWRRANGAGEVLNVMTWFYSSSCRDSQLVCFFQVPFASEIRVELELALRGGVQHNPIYLFNALRSHPLPGLALLTAYNNHKHLKFCTMEKPLVVILCLEEYCLQLSFKIHRHLLSTLESKAEVRQALKPVQARRYLTSTVRPHAVVVVDAALSHPWYRDIILLLGNYVKAGGTAIFSGMFFSTIPDMVFDEIWRDVFLLPWRASFADRSSDFVLNSQVQGLDVAKLPSGYAPSTQHATWINGVSPKNALYMDRGEVRKLEKGKEGETSGRAMVKTTVAFAAHKKGRVGPGCPWYRRSSGATSTDEALPRRNILLLSLEKEPWYDEAYAQLHSALRIHANVTEVQSRGAAFTSLSATPRPDAVLVCDGAITRPKHARVLSALVAYVRGGGTVVLGMGFANHFPLNAGPTFFGAWGLPWDLGSYHRTTFAVNAAGVPAPLDRAAFLPEFSMKALHIKGARPEDAVYLPAEDARMQSFVFAREPITGELARESPALFVQVGEGHLGYVGDVNGEQGSTRILLEMCGVKIRPGDMGPRRLTRSVRMRPNGTTEAVHEAEEEVPLPVPARPPPPPRGPRARDEEVQRWNNLRETERREMMAEAEEEKDKGNDLFRSGEWKEAAEKYRDAIICCGPQPVYLSNLAAALLKLELYELADSAASRALLHDPKHIKALYRRALARNALGRYDAAMYDLNRLLSLEPTNRPALDELRAMAMHNGQSANANWPGDEQLRLQDAKYIELPLEIDDSDRDPEKALSMGNGEQCRAWNHDGCKEADRCPFKHASDGQSVRDDLRRNVCLSWLLGECHAGDMACVYAHDEEYLPLQSWWTDDARLSRLRLEFQTAVKEAPLDLGDGPVEECILAEALKPLHWHFDLWYTAEFERDSDDRMCNEPPRDQDEDDEMDWEDEEGRGRDPSAFEDEIEERGQIGNYGFTNAEVDEMLMYGIKPYDDDAFDELEQIHRITGSGRYG</sequence>
<evidence type="ECO:0000256" key="1">
    <source>
        <dbReference type="ARBA" id="ARBA00022803"/>
    </source>
</evidence>
<evidence type="ECO:0000256" key="3">
    <source>
        <dbReference type="PROSITE-ProRule" id="PRU00723"/>
    </source>
</evidence>
<dbReference type="GO" id="GO:0101031">
    <property type="term" value="C:protein folding chaperone complex"/>
    <property type="evidence" value="ECO:0007669"/>
    <property type="project" value="TreeGrafter"/>
</dbReference>
<evidence type="ECO:0000313" key="7">
    <source>
        <dbReference type="Proteomes" id="UP000230002"/>
    </source>
</evidence>
<dbReference type="InterPro" id="IPR051966">
    <property type="entry name" value="RPAP3"/>
</dbReference>
<name>A0A2G8SFF3_9APHY</name>
<feature type="region of interest" description="Disordered" evidence="4">
    <location>
        <begin position="765"/>
        <end position="791"/>
    </location>
</feature>
<feature type="compositionally biased region" description="Pro residues" evidence="4">
    <location>
        <begin position="2176"/>
        <end position="2188"/>
    </location>
</feature>
<feature type="region of interest" description="Disordered" evidence="4">
    <location>
        <begin position="1589"/>
        <end position="1617"/>
    </location>
</feature>
<dbReference type="PANTHER" id="PTHR46423">
    <property type="entry name" value="RNA POLYMERASE II-ASSOCIATED PROTEIN 3"/>
    <property type="match status" value="1"/>
</dbReference>
<feature type="compositionally biased region" description="Polar residues" evidence="4">
    <location>
        <begin position="1593"/>
        <end position="1604"/>
    </location>
</feature>
<proteinExistence type="predicted"/>
<keyword evidence="3" id="KW-0862">Zinc</keyword>
<evidence type="ECO:0000256" key="2">
    <source>
        <dbReference type="PROSITE-ProRule" id="PRU00339"/>
    </source>
</evidence>
<reference evidence="6 7" key="1">
    <citation type="journal article" date="2015" name="Sci. Rep.">
        <title>Chromosome-level genome map provides insights into diverse defense mechanisms in the medicinal fungus Ganoderma sinense.</title>
        <authorList>
            <person name="Zhu Y."/>
            <person name="Xu J."/>
            <person name="Sun C."/>
            <person name="Zhou S."/>
            <person name="Xu H."/>
            <person name="Nelson D.R."/>
            <person name="Qian J."/>
            <person name="Song J."/>
            <person name="Luo H."/>
            <person name="Xiang L."/>
            <person name="Li Y."/>
            <person name="Xu Z."/>
            <person name="Ji A."/>
            <person name="Wang L."/>
            <person name="Lu S."/>
            <person name="Hayward A."/>
            <person name="Sun W."/>
            <person name="Li X."/>
            <person name="Schwartz D.C."/>
            <person name="Wang Y."/>
            <person name="Chen S."/>
        </authorList>
    </citation>
    <scope>NUCLEOTIDE SEQUENCE [LARGE SCALE GENOMIC DNA]</scope>
    <source>
        <strain evidence="6 7">ZZ0214-1</strain>
    </source>
</reference>
<dbReference type="Pfam" id="PF17667">
    <property type="entry name" value="Pkinase_fungal"/>
    <property type="match status" value="3"/>
</dbReference>
<feature type="repeat" description="TPR" evidence="2">
    <location>
        <begin position="2282"/>
        <end position="2315"/>
    </location>
</feature>
<evidence type="ECO:0000256" key="4">
    <source>
        <dbReference type="SAM" id="MobiDB-lite"/>
    </source>
</evidence>
<feature type="region of interest" description="Disordered" evidence="4">
    <location>
        <begin position="1411"/>
        <end position="1440"/>
    </location>
</feature>
<feature type="compositionally biased region" description="Basic and acidic residues" evidence="4">
    <location>
        <begin position="2498"/>
        <end position="2508"/>
    </location>
</feature>
<dbReference type="InterPro" id="IPR040976">
    <property type="entry name" value="Pkinase_fungal"/>
</dbReference>
<accession>A0A2G8SFF3</accession>
<evidence type="ECO:0000313" key="6">
    <source>
        <dbReference type="EMBL" id="PIL32500.1"/>
    </source>
</evidence>
<feature type="compositionally biased region" description="Acidic residues" evidence="4">
    <location>
        <begin position="2509"/>
        <end position="2521"/>
    </location>
</feature>
<keyword evidence="7" id="KW-1185">Reference proteome</keyword>
<dbReference type="SUPFAM" id="SSF48452">
    <property type="entry name" value="TPR-like"/>
    <property type="match status" value="1"/>
</dbReference>
<gene>
    <name evidence="6" type="ORF">GSI_05203</name>
</gene>
<feature type="zinc finger region" description="C3H1-type" evidence="3">
    <location>
        <begin position="2404"/>
        <end position="2432"/>
    </location>
</feature>
<dbReference type="SMART" id="SM00028">
    <property type="entry name" value="TPR"/>
    <property type="match status" value="3"/>
</dbReference>
<feature type="region of interest" description="Disordered" evidence="4">
    <location>
        <begin position="2498"/>
        <end position="2535"/>
    </location>
</feature>
<organism evidence="6 7">
    <name type="scientific">Ganoderma sinense ZZ0214-1</name>
    <dbReference type="NCBI Taxonomy" id="1077348"/>
    <lineage>
        <taxon>Eukaryota</taxon>
        <taxon>Fungi</taxon>
        <taxon>Dikarya</taxon>
        <taxon>Basidiomycota</taxon>
        <taxon>Agaricomycotina</taxon>
        <taxon>Agaricomycetes</taxon>
        <taxon>Polyporales</taxon>
        <taxon>Polyporaceae</taxon>
        <taxon>Ganoderma</taxon>
    </lineage>
</organism>
<dbReference type="InterPro" id="IPR019734">
    <property type="entry name" value="TPR_rpt"/>
</dbReference>
<dbReference type="PROSITE" id="PS50103">
    <property type="entry name" value="ZF_C3H1"/>
    <property type="match status" value="2"/>
</dbReference>
<comment type="caution">
    <text evidence="6">The sequence shown here is derived from an EMBL/GenBank/DDBJ whole genome shotgun (WGS) entry which is preliminary data.</text>
</comment>
<feature type="region of interest" description="Disordered" evidence="4">
    <location>
        <begin position="2159"/>
        <end position="2195"/>
    </location>
</feature>
<dbReference type="STRING" id="1077348.A0A2G8SFF3"/>
<dbReference type="Gene3D" id="3.30.1370.210">
    <property type="match status" value="1"/>
</dbReference>